<evidence type="ECO:0000256" key="5">
    <source>
        <dbReference type="ARBA" id="ARBA00022833"/>
    </source>
</evidence>
<dbReference type="KEGG" id="ril:CRIB_688"/>
<organism evidence="9 10">
    <name type="scientific">Romboutsia ilealis</name>
    <dbReference type="NCBI Taxonomy" id="1115758"/>
    <lineage>
        <taxon>Bacteria</taxon>
        <taxon>Bacillati</taxon>
        <taxon>Bacillota</taxon>
        <taxon>Clostridia</taxon>
        <taxon>Peptostreptococcales</taxon>
        <taxon>Peptostreptococcaceae</taxon>
        <taxon>Romboutsia</taxon>
    </lineage>
</organism>
<keyword evidence="6 8" id="KW-1133">Transmembrane helix</keyword>
<dbReference type="InterPro" id="IPR003689">
    <property type="entry name" value="ZIP"/>
</dbReference>
<keyword evidence="7 8" id="KW-0472">Membrane</keyword>
<sequence>MTWFLSLNPILQGLLATLFTWSITALGASIVFFFKDVNKSILNTMLGFGAGVMIAASFWSLLSPAISLCDDLGYNSWFIPSLGFILGGLFIVLSDKFLDKFTFKDLKVDDGMRFKSYKKSILLVLAVTLHNIPEGLAVGVAFGGSALGIPGCTVASAILLAIGIGLQNFPEGAAVSLPLRREGFSVGKSFLYGQASGLVEPIAGVLGVFMAISMRSILPILLSFSAGAMIGVVSSELIPEACLENKNLTTVGIIIGFTLMMILDVALG</sequence>
<dbReference type="RefSeq" id="WP_180703154.1">
    <property type="nucleotide sequence ID" value="NZ_LN555523.1"/>
</dbReference>
<evidence type="ECO:0000256" key="3">
    <source>
        <dbReference type="ARBA" id="ARBA00022475"/>
    </source>
</evidence>
<feature type="transmembrane region" description="Helical" evidence="8">
    <location>
        <begin position="12"/>
        <end position="34"/>
    </location>
</feature>
<evidence type="ECO:0000256" key="4">
    <source>
        <dbReference type="ARBA" id="ARBA00022692"/>
    </source>
</evidence>
<reference evidence="9 10" key="1">
    <citation type="submission" date="2014-04" db="EMBL/GenBank/DDBJ databases">
        <authorList>
            <person name="Hornung B.V."/>
        </authorList>
    </citation>
    <scope>NUCLEOTIDE SEQUENCE [LARGE SCALE GENOMIC DNA]</scope>
    <source>
        <strain evidence="9 10">CRIB</strain>
    </source>
</reference>
<feature type="transmembrane region" description="Helical" evidence="8">
    <location>
        <begin position="218"/>
        <end position="238"/>
    </location>
</feature>
<dbReference type="Proteomes" id="UP000245622">
    <property type="component" value="Chromosome 1"/>
</dbReference>
<feature type="transmembrane region" description="Helical" evidence="8">
    <location>
        <begin position="250"/>
        <end position="267"/>
    </location>
</feature>
<name>A0A1V1HZN9_9FIRM</name>
<proteinExistence type="inferred from homology"/>
<dbReference type="PANTHER" id="PTHR11040:SF211">
    <property type="entry name" value="ZINC TRANSPORTER ZIP11"/>
    <property type="match status" value="1"/>
</dbReference>
<dbReference type="AlphaFoldDB" id="A0A1V1HZN9"/>
<evidence type="ECO:0000256" key="6">
    <source>
        <dbReference type="ARBA" id="ARBA00022989"/>
    </source>
</evidence>
<keyword evidence="5" id="KW-0862">Zinc</keyword>
<feature type="transmembrane region" description="Helical" evidence="8">
    <location>
        <begin position="74"/>
        <end position="94"/>
    </location>
</feature>
<dbReference type="GO" id="GO:0005385">
    <property type="term" value="F:zinc ion transmembrane transporter activity"/>
    <property type="evidence" value="ECO:0007669"/>
    <property type="project" value="TreeGrafter"/>
</dbReference>
<dbReference type="EMBL" id="LN555523">
    <property type="protein sequence ID" value="CED93441.1"/>
    <property type="molecule type" value="Genomic_DNA"/>
</dbReference>
<evidence type="ECO:0000256" key="1">
    <source>
        <dbReference type="ARBA" id="ARBA00004651"/>
    </source>
</evidence>
<feature type="transmembrane region" description="Helical" evidence="8">
    <location>
        <begin position="121"/>
        <end position="142"/>
    </location>
</feature>
<evidence type="ECO:0000313" key="9">
    <source>
        <dbReference type="EMBL" id="CED93441.1"/>
    </source>
</evidence>
<feature type="transmembrane region" description="Helical" evidence="8">
    <location>
        <begin position="41"/>
        <end position="62"/>
    </location>
</feature>
<evidence type="ECO:0000313" key="10">
    <source>
        <dbReference type="Proteomes" id="UP000245622"/>
    </source>
</evidence>
<dbReference type="PANTHER" id="PTHR11040">
    <property type="entry name" value="ZINC/IRON TRANSPORTER"/>
    <property type="match status" value="1"/>
</dbReference>
<comment type="similarity">
    <text evidence="2">Belongs to the ZIP transporter (TC 2.A.5) family.</text>
</comment>
<gene>
    <name evidence="9" type="ORF">CRIB_688</name>
</gene>
<keyword evidence="3" id="KW-1003">Cell membrane</keyword>
<keyword evidence="4 8" id="KW-0812">Transmembrane</keyword>
<accession>A0A1V1HZN9</accession>
<comment type="subcellular location">
    <subcellularLocation>
        <location evidence="1">Cell membrane</location>
        <topology evidence="1">Multi-pass membrane protein</topology>
    </subcellularLocation>
</comment>
<evidence type="ECO:0000256" key="2">
    <source>
        <dbReference type="ARBA" id="ARBA00006939"/>
    </source>
</evidence>
<dbReference type="Pfam" id="PF02535">
    <property type="entry name" value="Zip"/>
    <property type="match status" value="1"/>
</dbReference>
<keyword evidence="10" id="KW-1185">Reference proteome</keyword>
<dbReference type="GO" id="GO:0005886">
    <property type="term" value="C:plasma membrane"/>
    <property type="evidence" value="ECO:0007669"/>
    <property type="project" value="UniProtKB-SubCell"/>
</dbReference>
<feature type="transmembrane region" description="Helical" evidence="8">
    <location>
        <begin position="190"/>
        <end position="212"/>
    </location>
</feature>
<evidence type="ECO:0000256" key="8">
    <source>
        <dbReference type="SAM" id="Phobius"/>
    </source>
</evidence>
<feature type="transmembrane region" description="Helical" evidence="8">
    <location>
        <begin position="148"/>
        <end position="169"/>
    </location>
</feature>
<evidence type="ECO:0000256" key="7">
    <source>
        <dbReference type="ARBA" id="ARBA00023136"/>
    </source>
</evidence>
<dbReference type="GeneID" id="82204868"/>
<protein>
    <submittedName>
        <fullName evidence="9">Zinc transporter ZIP11</fullName>
    </submittedName>
</protein>